<feature type="compositionally biased region" description="Basic and acidic residues" evidence="2">
    <location>
        <begin position="1"/>
        <end position="14"/>
    </location>
</feature>
<feature type="region of interest" description="Disordered" evidence="2">
    <location>
        <begin position="281"/>
        <end position="303"/>
    </location>
</feature>
<sequence>MMNEIEEKHKKETADESEEEIEKELEGETLQEFDNHSDFEESPRISPDSIIQEMMKYFDEFIESERLRKIDLQKDLLKEGGARTALEVNVNSVKRDRSQLEENLKKERKEKEALPITLSLNQEQAQTSGQEATIEHMKAERADSRSGEDQQHHDAQQLASENKTPRSRLEDALHEKALARKQHQEDREACSRLEEQVKKEEVWFLPVNNQLEKLKKAPADREALMCDKETLSLQNNDITGKLEAMEAKCKETVSQKDNIIFKNQAIIVELRHSVDELTAHLEKSERKNAQTEDALIQQQKDADKLDNMTQENQQLASENKRLRVELEDALREIRLTGDAALSEQLVERDKLDSLTRENQQVASVNEKLRSELVDALRERHVTDISKQRTLDDLTEENNHLASKSRRLQGELEDALREMQLTGDAALSEQLVERDKLDSLTRENQQVASVNEKLRSELVDALRERHVTDISKQRTLDDLTEENHLLASKSKRLQGELEDAVREMKLAGDAALSEQLVERDKLDSLTRENQQVASLNEKLRSELEEACSRLEEHVKKEKARFLQVTKKLARLKRGQADRESLMYDKETCRMEKYITGKLEATEAKYDLLVQRDRAHPRRNEELLAQKDDALLKNQAIKLQYVVDDLRTQQSESKMKQAQLEYTLRQEQIQRAVLEERISNTASLQKEKKKTVHLAYALKTERAKSKRYSFELTEAKINQVKLQERQHLSPSLHNL</sequence>
<feature type="compositionally biased region" description="Polar residues" evidence="2">
    <location>
        <begin position="118"/>
        <end position="131"/>
    </location>
</feature>
<feature type="compositionally biased region" description="Basic and acidic residues" evidence="2">
    <location>
        <begin position="33"/>
        <end position="43"/>
    </location>
</feature>
<accession>A0A9N7VB21</accession>
<feature type="coiled-coil region" evidence="1">
    <location>
        <begin position="521"/>
        <end position="559"/>
    </location>
</feature>
<feature type="compositionally biased region" description="Basic and acidic residues" evidence="2">
    <location>
        <begin position="93"/>
        <end position="113"/>
    </location>
</feature>
<keyword evidence="1" id="KW-0175">Coiled coil</keyword>
<gene>
    <name evidence="3" type="ORF">PLEPLA_LOCUS33716</name>
</gene>
<evidence type="ECO:0000256" key="2">
    <source>
        <dbReference type="SAM" id="MobiDB-lite"/>
    </source>
</evidence>
<feature type="compositionally biased region" description="Acidic residues" evidence="2">
    <location>
        <begin position="15"/>
        <end position="31"/>
    </location>
</feature>
<keyword evidence="4" id="KW-1185">Reference proteome</keyword>
<protein>
    <submittedName>
        <fullName evidence="3">Uncharacterized protein</fullName>
    </submittedName>
</protein>
<feature type="compositionally biased region" description="Basic and acidic residues" evidence="2">
    <location>
        <begin position="281"/>
        <end position="290"/>
    </location>
</feature>
<feature type="compositionally biased region" description="Basic and acidic residues" evidence="2">
    <location>
        <begin position="133"/>
        <end position="155"/>
    </location>
</feature>
<feature type="region of interest" description="Disordered" evidence="2">
    <location>
        <begin position="92"/>
        <end position="168"/>
    </location>
</feature>
<dbReference type="AlphaFoldDB" id="A0A9N7VB21"/>
<organism evidence="3 4">
    <name type="scientific">Pleuronectes platessa</name>
    <name type="common">European plaice</name>
    <dbReference type="NCBI Taxonomy" id="8262"/>
    <lineage>
        <taxon>Eukaryota</taxon>
        <taxon>Metazoa</taxon>
        <taxon>Chordata</taxon>
        <taxon>Craniata</taxon>
        <taxon>Vertebrata</taxon>
        <taxon>Euteleostomi</taxon>
        <taxon>Actinopterygii</taxon>
        <taxon>Neopterygii</taxon>
        <taxon>Teleostei</taxon>
        <taxon>Neoteleostei</taxon>
        <taxon>Acanthomorphata</taxon>
        <taxon>Carangaria</taxon>
        <taxon>Pleuronectiformes</taxon>
        <taxon>Pleuronectoidei</taxon>
        <taxon>Pleuronectidae</taxon>
        <taxon>Pleuronectes</taxon>
    </lineage>
</organism>
<evidence type="ECO:0000313" key="4">
    <source>
        <dbReference type="Proteomes" id="UP001153269"/>
    </source>
</evidence>
<proteinExistence type="predicted"/>
<evidence type="ECO:0000256" key="1">
    <source>
        <dbReference type="SAM" id="Coils"/>
    </source>
</evidence>
<comment type="caution">
    <text evidence="3">The sequence shown here is derived from an EMBL/GenBank/DDBJ whole genome shotgun (WGS) entry which is preliminary data.</text>
</comment>
<name>A0A9N7VB21_PLEPL</name>
<reference evidence="3" key="1">
    <citation type="submission" date="2020-03" db="EMBL/GenBank/DDBJ databases">
        <authorList>
            <person name="Weist P."/>
        </authorList>
    </citation>
    <scope>NUCLEOTIDE SEQUENCE</scope>
</reference>
<dbReference type="EMBL" id="CADEAL010003846">
    <property type="protein sequence ID" value="CAB1445972.1"/>
    <property type="molecule type" value="Genomic_DNA"/>
</dbReference>
<feature type="region of interest" description="Disordered" evidence="2">
    <location>
        <begin position="1"/>
        <end position="47"/>
    </location>
</feature>
<evidence type="ECO:0000313" key="3">
    <source>
        <dbReference type="EMBL" id="CAB1445972.1"/>
    </source>
</evidence>
<dbReference type="Proteomes" id="UP001153269">
    <property type="component" value="Unassembled WGS sequence"/>
</dbReference>